<dbReference type="RefSeq" id="WP_036783221.1">
    <property type="nucleotide sequence ID" value="NZ_CAWLTM010000017.1"/>
</dbReference>
<dbReference type="InterPro" id="IPR009057">
    <property type="entry name" value="Homeodomain-like_sf"/>
</dbReference>
<dbReference type="PANTHER" id="PTHR37812">
    <property type="entry name" value="MU-LIKE PROPHAGE FLUMU PROTEIN C"/>
    <property type="match status" value="1"/>
</dbReference>
<organism evidence="2 3">
    <name type="scientific">Photorhabdus aegyptia</name>
    <dbReference type="NCBI Taxonomy" id="2805098"/>
    <lineage>
        <taxon>Bacteria</taxon>
        <taxon>Pseudomonadati</taxon>
        <taxon>Pseudomonadota</taxon>
        <taxon>Gammaproteobacteria</taxon>
        <taxon>Enterobacterales</taxon>
        <taxon>Morganellaceae</taxon>
        <taxon>Photorhabdus</taxon>
    </lineage>
</organism>
<dbReference type="Gene3D" id="1.10.10.60">
    <property type="entry name" value="Homeodomain-like"/>
    <property type="match status" value="1"/>
</dbReference>
<feature type="domain" description="Mor transcription activator" evidence="1">
    <location>
        <begin position="9"/>
        <end position="116"/>
    </location>
</feature>
<dbReference type="PANTHER" id="PTHR37812:SF1">
    <property type="entry name" value="MU-LIKE PROPHAGE FLUMU PROTEIN C"/>
    <property type="match status" value="1"/>
</dbReference>
<gene>
    <name evidence="2" type="ORF">BA1DRAFT_04250</name>
</gene>
<keyword evidence="3" id="KW-1185">Reference proteome</keyword>
<evidence type="ECO:0000259" key="1">
    <source>
        <dbReference type="Pfam" id="PF08765"/>
    </source>
</evidence>
<dbReference type="Proteomes" id="UP000023464">
    <property type="component" value="Unassembled WGS sequence"/>
</dbReference>
<reference evidence="2 3" key="1">
    <citation type="submission" date="2014-03" db="EMBL/GenBank/DDBJ databases">
        <title>Draft Genome of Photorhabdus luminescens BA1, an Egyptian Isolate.</title>
        <authorList>
            <person name="Ghazal S."/>
            <person name="Hurst S.G.IV."/>
            <person name="Morris K."/>
            <person name="Thomas K."/>
            <person name="Tisa L.S."/>
        </authorList>
    </citation>
    <scope>NUCLEOTIDE SEQUENCE [LARGE SCALE GENOMIC DNA]</scope>
    <source>
        <strain evidence="2 3">BA1</strain>
    </source>
</reference>
<protein>
    <recommendedName>
        <fullName evidence="1">Mor transcription activator domain-containing protein</fullName>
    </recommendedName>
</protein>
<dbReference type="InterPro" id="IPR052411">
    <property type="entry name" value="c-mor_Regulatory_Protein"/>
</dbReference>
<comment type="caution">
    <text evidence="2">The sequence shown here is derived from an EMBL/GenBank/DDBJ whole genome shotgun (WGS) entry which is preliminary data.</text>
</comment>
<evidence type="ECO:0000313" key="3">
    <source>
        <dbReference type="Proteomes" id="UP000023464"/>
    </source>
</evidence>
<dbReference type="AlphaFoldDB" id="A0A022PC28"/>
<dbReference type="EMBL" id="JFGV01000098">
    <property type="protein sequence ID" value="EYU13286.1"/>
    <property type="molecule type" value="Genomic_DNA"/>
</dbReference>
<proteinExistence type="predicted"/>
<dbReference type="InterPro" id="IPR014875">
    <property type="entry name" value="Mor_transcription_activator"/>
</dbReference>
<dbReference type="PATRIC" id="fig|1393736.3.peg.4332"/>
<name>A0A022PC28_9GAMM</name>
<dbReference type="Pfam" id="PF08765">
    <property type="entry name" value="Mor"/>
    <property type="match status" value="1"/>
</dbReference>
<evidence type="ECO:0000313" key="2">
    <source>
        <dbReference type="EMBL" id="EYU13286.1"/>
    </source>
</evidence>
<sequence>MNDVNNFRSKAPDLLVELAQHTACTVREIIHVEPALAEQIGEAVANHMMQVWGGQNVYFPMGMVWKVSLRDREIFNEFNGKNHHDLARKFGVSIQWIYSVVKRIRKEEQDRLQGKLFNNESSN</sequence>
<accession>A0A022PC28</accession>
<dbReference type="SUPFAM" id="SSF46689">
    <property type="entry name" value="Homeodomain-like"/>
    <property type="match status" value="1"/>
</dbReference>